<protein>
    <submittedName>
        <fullName evidence="3">Uncharacterized protein</fullName>
    </submittedName>
</protein>
<evidence type="ECO:0000313" key="4">
    <source>
        <dbReference type="Proteomes" id="UP000293142"/>
    </source>
</evidence>
<organism evidence="3 4">
    <name type="scientific">Paenibacillus thalictri</name>
    <dbReference type="NCBI Taxonomy" id="2527873"/>
    <lineage>
        <taxon>Bacteria</taxon>
        <taxon>Bacillati</taxon>
        <taxon>Bacillota</taxon>
        <taxon>Bacilli</taxon>
        <taxon>Bacillales</taxon>
        <taxon>Paenibacillaceae</taxon>
        <taxon>Paenibacillus</taxon>
    </lineage>
</organism>
<feature type="chain" id="PRO_5020274781" evidence="2">
    <location>
        <begin position="26"/>
        <end position="68"/>
    </location>
</feature>
<feature type="signal peptide" evidence="2">
    <location>
        <begin position="1"/>
        <end position="25"/>
    </location>
</feature>
<proteinExistence type="predicted"/>
<feature type="compositionally biased region" description="Basic and acidic residues" evidence="1">
    <location>
        <begin position="51"/>
        <end position="68"/>
    </location>
</feature>
<accession>A0A4V2J4K6</accession>
<evidence type="ECO:0000256" key="1">
    <source>
        <dbReference type="SAM" id="MobiDB-lite"/>
    </source>
</evidence>
<dbReference type="EMBL" id="SIRE01000005">
    <property type="protein sequence ID" value="TBL80211.1"/>
    <property type="molecule type" value="Genomic_DNA"/>
</dbReference>
<evidence type="ECO:0000313" key="3">
    <source>
        <dbReference type="EMBL" id="TBL80211.1"/>
    </source>
</evidence>
<dbReference type="Proteomes" id="UP000293142">
    <property type="component" value="Unassembled WGS sequence"/>
</dbReference>
<feature type="region of interest" description="Disordered" evidence="1">
    <location>
        <begin position="26"/>
        <end position="68"/>
    </location>
</feature>
<evidence type="ECO:0000256" key="2">
    <source>
        <dbReference type="SAM" id="SignalP"/>
    </source>
</evidence>
<name>A0A4V2J4K6_9BACL</name>
<dbReference type="AlphaFoldDB" id="A0A4V2J4K6"/>
<gene>
    <name evidence="3" type="ORF">EYB31_07255</name>
</gene>
<keyword evidence="4" id="KW-1185">Reference proteome</keyword>
<keyword evidence="2" id="KW-0732">Signal</keyword>
<dbReference type="RefSeq" id="WP_131012626.1">
    <property type="nucleotide sequence ID" value="NZ_SIRE01000005.1"/>
</dbReference>
<comment type="caution">
    <text evidence="3">The sequence shown here is derived from an EMBL/GenBank/DDBJ whole genome shotgun (WGS) entry which is preliminary data.</text>
</comment>
<reference evidence="3 4" key="1">
    <citation type="submission" date="2019-02" db="EMBL/GenBank/DDBJ databases">
        <title>Paenibacillus sp. nov., isolated from surface-sterilized tissue of Thalictrum simplex L.</title>
        <authorList>
            <person name="Tuo L."/>
        </authorList>
    </citation>
    <scope>NUCLEOTIDE SEQUENCE [LARGE SCALE GENOMIC DNA]</scope>
    <source>
        <strain evidence="3 4">N2SHLJ1</strain>
    </source>
</reference>
<sequence length="68" mass="7571">MKKPIGYLLGIAIVSSLLVPTAAEAKRYNPNHGPTHKVSGYTKKNGTQVKSYDRTKANHTKRDNLYID</sequence>